<gene>
    <name evidence="1" type="primary">AVEN_224732_1</name>
    <name evidence="1" type="ORF">CEXT_361451</name>
</gene>
<dbReference type="EMBL" id="BPLR01005205">
    <property type="protein sequence ID" value="GIY00602.1"/>
    <property type="molecule type" value="Genomic_DNA"/>
</dbReference>
<evidence type="ECO:0008006" key="3">
    <source>
        <dbReference type="Google" id="ProtNLM"/>
    </source>
</evidence>
<name>A0AAV4PXJ8_CAEEX</name>
<evidence type="ECO:0000313" key="1">
    <source>
        <dbReference type="EMBL" id="GIY00602.1"/>
    </source>
</evidence>
<organism evidence="1 2">
    <name type="scientific">Caerostris extrusa</name>
    <name type="common">Bark spider</name>
    <name type="synonym">Caerostris bankana</name>
    <dbReference type="NCBI Taxonomy" id="172846"/>
    <lineage>
        <taxon>Eukaryota</taxon>
        <taxon>Metazoa</taxon>
        <taxon>Ecdysozoa</taxon>
        <taxon>Arthropoda</taxon>
        <taxon>Chelicerata</taxon>
        <taxon>Arachnida</taxon>
        <taxon>Araneae</taxon>
        <taxon>Araneomorphae</taxon>
        <taxon>Entelegynae</taxon>
        <taxon>Araneoidea</taxon>
        <taxon>Araneidae</taxon>
        <taxon>Caerostris</taxon>
    </lineage>
</organism>
<comment type="caution">
    <text evidence="1">The sequence shown here is derived from an EMBL/GenBank/DDBJ whole genome shotgun (WGS) entry which is preliminary data.</text>
</comment>
<reference evidence="1 2" key="1">
    <citation type="submission" date="2021-06" db="EMBL/GenBank/DDBJ databases">
        <title>Caerostris extrusa draft genome.</title>
        <authorList>
            <person name="Kono N."/>
            <person name="Arakawa K."/>
        </authorList>
    </citation>
    <scope>NUCLEOTIDE SEQUENCE [LARGE SCALE GENOMIC DNA]</scope>
</reference>
<accession>A0AAV4PXJ8</accession>
<dbReference type="Proteomes" id="UP001054945">
    <property type="component" value="Unassembled WGS sequence"/>
</dbReference>
<protein>
    <recommendedName>
        <fullName evidence="3">DUF4430 domain-containing protein</fullName>
    </recommendedName>
</protein>
<proteinExistence type="predicted"/>
<keyword evidence="2" id="KW-1185">Reference proteome</keyword>
<sequence>MLQTVLEKNEDEVKVQYKIWIGNNVNLAKIWRLNIPANLTVYDVIETIAGIDKTQKAEYSVVDGKPYITSMCGMENDPETNNYWFSYLRLIDSDEKPRVIKESPVDVRVQKNQEIILWYKTERWSEQSIVSILPSKKKKIKNKILNALSKNLYTTTEKRRLNWQPTKSEVGRTKISLGAGVPVPKALANLEDPSRCIDRGWIRGVSEPVPRYVNRGPPVASEFQGARTSPRSSVGPFSHVIYQNEQPIISKDEFQPVTVRAFQLIKRQQRFGEIGLIANLTTRMFLMEQLVITIL</sequence>
<dbReference type="Gene3D" id="2.170.130.30">
    <property type="match status" value="1"/>
</dbReference>
<evidence type="ECO:0000313" key="2">
    <source>
        <dbReference type="Proteomes" id="UP001054945"/>
    </source>
</evidence>
<dbReference type="AlphaFoldDB" id="A0AAV4PXJ8"/>